<protein>
    <submittedName>
        <fullName evidence="6">Gag-protease polyprotein</fullName>
    </submittedName>
</protein>
<dbReference type="Pfam" id="PF13976">
    <property type="entry name" value="gag_pre-integrs"/>
    <property type="match status" value="1"/>
</dbReference>
<dbReference type="Pfam" id="PF14223">
    <property type="entry name" value="Retrotran_gag_2"/>
    <property type="match status" value="1"/>
</dbReference>
<dbReference type="PROSITE" id="PS50158">
    <property type="entry name" value="ZF_CCHC"/>
    <property type="match status" value="1"/>
</dbReference>
<dbReference type="Pfam" id="PF00665">
    <property type="entry name" value="rve"/>
    <property type="match status" value="1"/>
</dbReference>
<reference evidence="6 7" key="2">
    <citation type="journal article" date="2017" name="Front. Plant Sci.">
        <title>Gene Classification and Mining of Molecular Markers Useful in Red Clover (Trifolium pratense) Breeding.</title>
        <authorList>
            <person name="Istvanek J."/>
            <person name="Dluhosova J."/>
            <person name="Dluhos P."/>
            <person name="Patkova L."/>
            <person name="Nedelnik J."/>
            <person name="Repkova J."/>
        </authorList>
    </citation>
    <scope>NUCLEOTIDE SEQUENCE [LARGE SCALE GENOMIC DNA]</scope>
    <source>
        <strain evidence="7">cv. Tatra</strain>
        <tissue evidence="6">Young leaves</tissue>
    </source>
</reference>
<dbReference type="Proteomes" id="UP000236291">
    <property type="component" value="Unassembled WGS sequence"/>
</dbReference>
<feature type="region of interest" description="Disordered" evidence="3">
    <location>
        <begin position="272"/>
        <end position="305"/>
    </location>
</feature>
<dbReference type="Gene3D" id="3.30.420.10">
    <property type="entry name" value="Ribonuclease H-like superfamily/Ribonuclease H"/>
    <property type="match status" value="1"/>
</dbReference>
<keyword evidence="2" id="KW-0862">Zinc</keyword>
<feature type="compositionally biased region" description="Low complexity" evidence="3">
    <location>
        <begin position="1069"/>
        <end position="1080"/>
    </location>
</feature>
<dbReference type="PANTHER" id="PTHR42648">
    <property type="entry name" value="TRANSPOSASE, PUTATIVE-RELATED"/>
    <property type="match status" value="1"/>
</dbReference>
<gene>
    <name evidence="6" type="ORF">L195_g003741</name>
</gene>
<dbReference type="InterPro" id="IPR057670">
    <property type="entry name" value="SH3_retrovirus"/>
</dbReference>
<dbReference type="Pfam" id="PF25597">
    <property type="entry name" value="SH3_retrovirus"/>
    <property type="match status" value="1"/>
</dbReference>
<dbReference type="InterPro" id="IPR001878">
    <property type="entry name" value="Znf_CCHC"/>
</dbReference>
<dbReference type="GO" id="GO:0003676">
    <property type="term" value="F:nucleic acid binding"/>
    <property type="evidence" value="ECO:0007669"/>
    <property type="project" value="InterPro"/>
</dbReference>
<keyword evidence="2" id="KW-0479">Metal-binding</keyword>
<dbReference type="InterPro" id="IPR036397">
    <property type="entry name" value="RNaseH_sf"/>
</dbReference>
<feature type="region of interest" description="Disordered" evidence="3">
    <location>
        <begin position="231"/>
        <end position="252"/>
    </location>
</feature>
<name>A0A2K3NW61_TRIPR</name>
<accession>A0A2K3NW61</accession>
<dbReference type="ExpressionAtlas" id="A0A2K3NW61">
    <property type="expression patterns" value="baseline"/>
</dbReference>
<dbReference type="SUPFAM" id="SSF53098">
    <property type="entry name" value="Ribonuclease H-like"/>
    <property type="match status" value="1"/>
</dbReference>
<dbReference type="SMART" id="SM00343">
    <property type="entry name" value="ZnF_C2HC"/>
    <property type="match status" value="2"/>
</dbReference>
<evidence type="ECO:0000313" key="7">
    <source>
        <dbReference type="Proteomes" id="UP000236291"/>
    </source>
</evidence>
<dbReference type="InterPro" id="IPR012337">
    <property type="entry name" value="RNaseH-like_sf"/>
</dbReference>
<feature type="compositionally biased region" description="Polar residues" evidence="3">
    <location>
        <begin position="1244"/>
        <end position="1258"/>
    </location>
</feature>
<evidence type="ECO:0000259" key="4">
    <source>
        <dbReference type="PROSITE" id="PS50158"/>
    </source>
</evidence>
<evidence type="ECO:0000256" key="2">
    <source>
        <dbReference type="PROSITE-ProRule" id="PRU00047"/>
    </source>
</evidence>
<sequence>MVLSGEMDKEGGTVSKPPLLTGPENYDYWKGRMMVFLKSIDSRTWKAVVHGWEIPYVVDKDGKTTNVVKSIKDYSKEEDELALGNSKALNAIFNGVDINMFRLVKRSLVAKDAWEILRKAHEGTSKVKLSKLQMLSTNFENLCMKEEETVHDFHMNVLEFANNFDALGENISEEKLASKILRSLPKRFDMKVTAIEEAQDLASIQVDELIGSLQTYELSINQRKDKKNKSLAFTSNARDEQETGDQESDESLSEAMVLLGKQFNKLMKRMDKRTRPNVPSIRFDTNKQPNNLRRPRSDEKPNQPRGVLCHECEGHGHIRAECPTFLKGQKKSLAVTWSDDDDSEEEGESESAKLVYALTGRCESDAETCDGTSYEELMDTYKELLTSNYEVCKALERLKKTNCQLQAEKSDCLTKIDVLNKKVEKLSSELEHARKQVEVYSIGDEKYRAMLMNQNAGKKPIGFDYEIINQQTGYNKATINTPIDKTFPVSSVQPSTNLEKGVLLPPLTATNQKTYSWLKAKPKYPVNPEPVFQHPSAHRKNWPKPRYRRHNWRCHHCGRKGHIRPYCYRLYGYPKRTPNPVPEADKVETKREWKEKEKDVSLIAHTSLRASSRQDWYFDSGCSRHMTGVEGYLVNLKSYATSYVTFGDGAKGEIKGIGNLINAGVPNLDNVLLVKGLTANLISISQLCDQGMKVNFTQSECLVTNEEGTLMMRGVRSRDNCYLWVSEEENHLSTCYLSKEDEVKLWHQKLGHLHLREMKNAIVEEAIRGLPKLKIEEGNICGECRIGKQTRMSHPKLQHPVTSRTLELLHIDLIGPMQTESLGGKRYVFVMVDDFSRFTWIDFLREKSDSFEIFKNLCLQLQREKETVIMRVRSDHGKKFKNERFFDFCASEGIKHEFSSFVTPQQNGVVERKNRTLQESARVMLHAKNLSHHFWAEALSTACYIHNRVTLRVGTSTTLYKLWNGRKPTVKHFHVFGSKCYILADREQRRKLNPKSEEGIFLGYSTNSKAYRVYNSRTKIIMESVNVVVDDSPSTKTADVEEDVEPSIQQSDDTVCEEDSGSKIESTDPKSVPAPVKVPSTRTQKNHPKELIIGNPDQGITTRRNNDVISSSCFVSKYEPKYIVKLEHVATEEHLRSFERATIFFTPLLLVVHVNSGQSHQSCHNHVITCNQLSFIYIHYSTDLALTGNIVDATVQPFVVVNDHVAPSNKSTSDSVVTLVTFSIKEKTTTLDVAQDVGTSYVQPNPNAATITESFGDSSDSEAATEAELQDKENNDIPANVVEDSKTEESREKVVSLCDKYTESEKRVDEEQEMIDLDEVDSLDEPQPKIVNGNLEQCFPSHIYSMSIDYVFDVMEFERMIHALKLEEAALEATDARVDEIYALTSGMGTTEYVDVLSDVAASDMCRCTYVCHA</sequence>
<keyword evidence="2" id="KW-0863">Zinc-finger</keyword>
<dbReference type="PANTHER" id="PTHR42648:SF21">
    <property type="entry name" value="CYSTEINE-RICH RLK (RECEPTOR-LIKE PROTEIN KINASE) 8"/>
    <property type="match status" value="1"/>
</dbReference>
<proteinExistence type="predicted"/>
<reference evidence="6 7" key="1">
    <citation type="journal article" date="2014" name="Am. J. Bot.">
        <title>Genome assembly and annotation for red clover (Trifolium pratense; Fabaceae).</title>
        <authorList>
            <person name="Istvanek J."/>
            <person name="Jaros M."/>
            <person name="Krenek A."/>
            <person name="Repkova J."/>
        </authorList>
    </citation>
    <scope>NUCLEOTIDE SEQUENCE [LARGE SCALE GENOMIC DNA]</scope>
    <source>
        <strain evidence="7">cv. Tatra</strain>
        <tissue evidence="6">Young leaves</tissue>
    </source>
</reference>
<dbReference type="GO" id="GO:0006508">
    <property type="term" value="P:proteolysis"/>
    <property type="evidence" value="ECO:0007669"/>
    <property type="project" value="UniProtKB-KW"/>
</dbReference>
<feature type="domain" description="CCHC-type" evidence="4">
    <location>
        <begin position="553"/>
        <end position="567"/>
    </location>
</feature>
<dbReference type="InterPro" id="IPR054722">
    <property type="entry name" value="PolX-like_BBD"/>
</dbReference>
<dbReference type="InterPro" id="IPR001584">
    <property type="entry name" value="Integrase_cat-core"/>
</dbReference>
<dbReference type="GO" id="GO:0008270">
    <property type="term" value="F:zinc ion binding"/>
    <property type="evidence" value="ECO:0007669"/>
    <property type="project" value="UniProtKB-KW"/>
</dbReference>
<organism evidence="6 7">
    <name type="scientific">Trifolium pratense</name>
    <name type="common">Red clover</name>
    <dbReference type="NCBI Taxonomy" id="57577"/>
    <lineage>
        <taxon>Eukaryota</taxon>
        <taxon>Viridiplantae</taxon>
        <taxon>Streptophyta</taxon>
        <taxon>Embryophyta</taxon>
        <taxon>Tracheophyta</taxon>
        <taxon>Spermatophyta</taxon>
        <taxon>Magnoliopsida</taxon>
        <taxon>eudicotyledons</taxon>
        <taxon>Gunneridae</taxon>
        <taxon>Pentapetalae</taxon>
        <taxon>rosids</taxon>
        <taxon>fabids</taxon>
        <taxon>Fabales</taxon>
        <taxon>Fabaceae</taxon>
        <taxon>Papilionoideae</taxon>
        <taxon>50 kb inversion clade</taxon>
        <taxon>NPAAA clade</taxon>
        <taxon>Hologalegina</taxon>
        <taxon>IRL clade</taxon>
        <taxon>Trifolieae</taxon>
        <taxon>Trifolium</taxon>
    </lineage>
</organism>
<evidence type="ECO:0000313" key="6">
    <source>
        <dbReference type="EMBL" id="PNY07253.1"/>
    </source>
</evidence>
<evidence type="ECO:0000259" key="5">
    <source>
        <dbReference type="PROSITE" id="PS50994"/>
    </source>
</evidence>
<feature type="region of interest" description="Disordered" evidence="3">
    <location>
        <begin position="1032"/>
        <end position="1098"/>
    </location>
</feature>
<dbReference type="InterPro" id="IPR025724">
    <property type="entry name" value="GAG-pre-integrase_dom"/>
</dbReference>
<feature type="compositionally biased region" description="Basic and acidic residues" evidence="3">
    <location>
        <begin position="295"/>
        <end position="305"/>
    </location>
</feature>
<feature type="compositionally biased region" description="Acidic residues" evidence="3">
    <location>
        <begin position="242"/>
        <end position="252"/>
    </location>
</feature>
<evidence type="ECO:0000256" key="1">
    <source>
        <dbReference type="ARBA" id="ARBA00022670"/>
    </source>
</evidence>
<dbReference type="SUPFAM" id="SSF57756">
    <property type="entry name" value="Retrovirus zinc finger-like domains"/>
    <property type="match status" value="1"/>
</dbReference>
<keyword evidence="1 6" id="KW-0645">Protease</keyword>
<dbReference type="PROSITE" id="PS50994">
    <property type="entry name" value="INTEGRASE"/>
    <property type="match status" value="1"/>
</dbReference>
<feature type="region of interest" description="Disordered" evidence="3">
    <location>
        <begin position="1244"/>
        <end position="1288"/>
    </location>
</feature>
<dbReference type="Pfam" id="PF22936">
    <property type="entry name" value="Pol_BBD"/>
    <property type="match status" value="1"/>
</dbReference>
<evidence type="ECO:0000256" key="3">
    <source>
        <dbReference type="SAM" id="MobiDB-lite"/>
    </source>
</evidence>
<dbReference type="GO" id="GO:0008233">
    <property type="term" value="F:peptidase activity"/>
    <property type="evidence" value="ECO:0007669"/>
    <property type="project" value="UniProtKB-KW"/>
</dbReference>
<dbReference type="InterPro" id="IPR036875">
    <property type="entry name" value="Znf_CCHC_sf"/>
</dbReference>
<dbReference type="InterPro" id="IPR039537">
    <property type="entry name" value="Retrotran_Ty1/copia-like"/>
</dbReference>
<comment type="caution">
    <text evidence="6">The sequence shown here is derived from an EMBL/GenBank/DDBJ whole genome shotgun (WGS) entry which is preliminary data.</text>
</comment>
<keyword evidence="1 6" id="KW-0378">Hydrolase</keyword>
<dbReference type="EMBL" id="ASHM01001771">
    <property type="protein sequence ID" value="PNY07253.1"/>
    <property type="molecule type" value="Genomic_DNA"/>
</dbReference>
<dbReference type="GO" id="GO:0015074">
    <property type="term" value="P:DNA integration"/>
    <property type="evidence" value="ECO:0007669"/>
    <property type="project" value="InterPro"/>
</dbReference>
<feature type="domain" description="Integrase catalytic" evidence="5">
    <location>
        <begin position="796"/>
        <end position="967"/>
    </location>
</feature>